<feature type="compositionally biased region" description="Basic and acidic residues" evidence="1">
    <location>
        <begin position="19"/>
        <end position="31"/>
    </location>
</feature>
<accession>A0A1Y2IPG2</accession>
<evidence type="ECO:0000313" key="2">
    <source>
        <dbReference type="EMBL" id="OSD03009.1"/>
    </source>
</evidence>
<keyword evidence="3" id="KW-1185">Reference proteome</keyword>
<feature type="region of interest" description="Disordered" evidence="1">
    <location>
        <begin position="1"/>
        <end position="37"/>
    </location>
</feature>
<dbReference type="Proteomes" id="UP000193067">
    <property type="component" value="Unassembled WGS sequence"/>
</dbReference>
<proteinExistence type="predicted"/>
<gene>
    <name evidence="2" type="ORF">PYCCODRAFT_1467317</name>
</gene>
<protein>
    <submittedName>
        <fullName evidence="2">Uncharacterized protein</fullName>
    </submittedName>
</protein>
<reference evidence="2 3" key="1">
    <citation type="journal article" date="2015" name="Biotechnol. Biofuels">
        <title>Enhanced degradation of softwood versus hardwood by the white-rot fungus Pycnoporus coccineus.</title>
        <authorList>
            <person name="Couturier M."/>
            <person name="Navarro D."/>
            <person name="Chevret D."/>
            <person name="Henrissat B."/>
            <person name="Piumi F."/>
            <person name="Ruiz-Duenas F.J."/>
            <person name="Martinez A.T."/>
            <person name="Grigoriev I.V."/>
            <person name="Riley R."/>
            <person name="Lipzen A."/>
            <person name="Berrin J.G."/>
            <person name="Master E.R."/>
            <person name="Rosso M.N."/>
        </authorList>
    </citation>
    <scope>NUCLEOTIDE SEQUENCE [LARGE SCALE GENOMIC DNA]</scope>
    <source>
        <strain evidence="2 3">BRFM310</strain>
    </source>
</reference>
<dbReference type="AlphaFoldDB" id="A0A1Y2IPG2"/>
<sequence>MRPVDDVDPSASDIPVAEVDLHAKKLQDPARPRRYGPLKITPCTSDVGKSGQLVSSVGQVGGSSPMVLERERVIRPACDGEDAPEGIETTWFEISGVDPIQYPPDFVAQPVLEPGDLFYYRHPTIASRSQLWILVANAQGEPHWKAAHVGIRREKDGRRLTLSPKKKNPSWVAVKWYQRRLHEQRLGIE</sequence>
<evidence type="ECO:0000256" key="1">
    <source>
        <dbReference type="SAM" id="MobiDB-lite"/>
    </source>
</evidence>
<organism evidence="2 3">
    <name type="scientific">Trametes coccinea (strain BRFM310)</name>
    <name type="common">Pycnoporus coccineus</name>
    <dbReference type="NCBI Taxonomy" id="1353009"/>
    <lineage>
        <taxon>Eukaryota</taxon>
        <taxon>Fungi</taxon>
        <taxon>Dikarya</taxon>
        <taxon>Basidiomycota</taxon>
        <taxon>Agaricomycotina</taxon>
        <taxon>Agaricomycetes</taxon>
        <taxon>Polyporales</taxon>
        <taxon>Polyporaceae</taxon>
        <taxon>Trametes</taxon>
    </lineage>
</organism>
<evidence type="ECO:0000313" key="3">
    <source>
        <dbReference type="Proteomes" id="UP000193067"/>
    </source>
</evidence>
<dbReference type="EMBL" id="KZ084102">
    <property type="protein sequence ID" value="OSD03009.1"/>
    <property type="molecule type" value="Genomic_DNA"/>
</dbReference>
<dbReference type="OrthoDB" id="2719712at2759"/>
<name>A0A1Y2IPG2_TRAC3</name>